<accession>S6UPK8</accession>
<gene>
    <name evidence="1" type="ORF">A244_11200</name>
</gene>
<dbReference type="EMBL" id="AOKG01000754">
    <property type="protein sequence ID" value="EPN57964.1"/>
    <property type="molecule type" value="Genomic_DNA"/>
</dbReference>
<protein>
    <submittedName>
        <fullName evidence="1">Uncharacterized protein</fullName>
    </submittedName>
</protein>
<organism evidence="1 2">
    <name type="scientific">Pseudomonas syringae pv. actinidiae ICMP 18807</name>
    <dbReference type="NCBI Taxonomy" id="1194404"/>
    <lineage>
        <taxon>Bacteria</taxon>
        <taxon>Pseudomonadati</taxon>
        <taxon>Pseudomonadota</taxon>
        <taxon>Gammaproteobacteria</taxon>
        <taxon>Pseudomonadales</taxon>
        <taxon>Pseudomonadaceae</taxon>
        <taxon>Pseudomonas</taxon>
        <taxon>Pseudomonas syringae</taxon>
    </lineage>
</organism>
<reference evidence="1 2" key="1">
    <citation type="journal article" date="2013" name="PLoS Pathog.">
        <title>Genomic analysis of the Kiwifruit pathogen Pseudomonas syringae pv. actinidiae provides insight into the origins of an emergent plant disease.</title>
        <authorList>
            <person name="McCann H.C."/>
            <person name="Rikkerink E.H."/>
            <person name="Bertels F."/>
            <person name="Fiers M."/>
            <person name="Lu A."/>
            <person name="Rees-George J."/>
            <person name="Andersen M.T."/>
            <person name="Gleave A.P."/>
            <person name="Haubold B."/>
            <person name="Wohlers M.W."/>
            <person name="Guttman D.S."/>
            <person name="Wang P.W."/>
            <person name="Straub C."/>
            <person name="Vanneste J.L."/>
            <person name="Rainey P.B."/>
            <person name="Templeton M.D."/>
        </authorList>
    </citation>
    <scope>NUCLEOTIDE SEQUENCE [LARGE SCALE GENOMIC DNA]</scope>
    <source>
        <strain evidence="1 2">ICMP 18807</strain>
    </source>
</reference>
<feature type="non-terminal residue" evidence="1">
    <location>
        <position position="1"/>
    </location>
</feature>
<dbReference type="Proteomes" id="UP000015729">
    <property type="component" value="Unassembled WGS sequence"/>
</dbReference>
<evidence type="ECO:0000313" key="1">
    <source>
        <dbReference type="EMBL" id="EPN57964.1"/>
    </source>
</evidence>
<comment type="caution">
    <text evidence="1">The sequence shown here is derived from an EMBL/GenBank/DDBJ whole genome shotgun (WGS) entry which is preliminary data.</text>
</comment>
<dbReference type="AlphaFoldDB" id="S6UPK8"/>
<proteinExistence type="predicted"/>
<feature type="non-terminal residue" evidence="1">
    <location>
        <position position="79"/>
    </location>
</feature>
<evidence type="ECO:0000313" key="2">
    <source>
        <dbReference type="Proteomes" id="UP000015729"/>
    </source>
</evidence>
<sequence>TFPADSEVSGVRLDGDKLVLDTPLQLSGDETLILALTIKSTWLGRFLDPVVELHGLDLHDRQAFERGVSGVRYLNLTGL</sequence>
<name>S6UPK8_PSESF</name>